<dbReference type="AlphaFoldDB" id="A0A9P0B2H6"/>
<comment type="similarity">
    <text evidence="1">Belongs to the phosphohexose mutase family.</text>
</comment>
<sequence length="419" mass="47412">MSPSFELDKKIQEWLKWDKNEHTKTEIEKLVKSKKYDDLKGVLLKRLSFGTAGLRGKMAAGYSCMNDLVIIQTGQGLLKYLEKTEQKMLQSNGIVLGFDGRHNSKRFPNPEEGKSALDLSIKTANENKSTIILANDPDADSTGEWKVFTGNELGALFGWWILHCFKIKNPNVQIDETYMISSTVSSMILKTMSKKEGFKFEETLTGFKWMGNKSIELINQGKKVLYAFEESIGYMCGTAVLDKDGVSAASVFATMASFLYNINETVTEKLENIYNTYGQHLSLQSYYICHDPVVIGNIFKRIRNYSNTNKYPSGVLNNKYKIIAVRDLTTGYDDNQPDKKAVLPVDSKNHMITFNFENGLVCTLRTSGTEPKIKYYTELCASPEIIDINQIKETLNEMVLAICKELLEPEKNELISKCN</sequence>
<organism evidence="7 8">
    <name type="scientific">Brassicogethes aeneus</name>
    <name type="common">Rape pollen beetle</name>
    <name type="synonym">Meligethes aeneus</name>
    <dbReference type="NCBI Taxonomy" id="1431903"/>
    <lineage>
        <taxon>Eukaryota</taxon>
        <taxon>Metazoa</taxon>
        <taxon>Ecdysozoa</taxon>
        <taxon>Arthropoda</taxon>
        <taxon>Hexapoda</taxon>
        <taxon>Insecta</taxon>
        <taxon>Pterygota</taxon>
        <taxon>Neoptera</taxon>
        <taxon>Endopterygota</taxon>
        <taxon>Coleoptera</taxon>
        <taxon>Polyphaga</taxon>
        <taxon>Cucujiformia</taxon>
        <taxon>Nitidulidae</taxon>
        <taxon>Meligethinae</taxon>
        <taxon>Brassicogethes</taxon>
    </lineage>
</organism>
<dbReference type="InterPro" id="IPR005844">
    <property type="entry name" value="A-D-PHexomutase_a/b/a-I"/>
</dbReference>
<evidence type="ECO:0000259" key="6">
    <source>
        <dbReference type="Pfam" id="PF02880"/>
    </source>
</evidence>
<keyword evidence="3" id="KW-0460">Magnesium</keyword>
<dbReference type="SUPFAM" id="SSF53738">
    <property type="entry name" value="Phosphoglucomutase, first 3 domains"/>
    <property type="match status" value="2"/>
</dbReference>
<proteinExistence type="inferred from homology"/>
<evidence type="ECO:0000313" key="7">
    <source>
        <dbReference type="EMBL" id="CAH0555104.1"/>
    </source>
</evidence>
<dbReference type="GO" id="GO:0006166">
    <property type="term" value="P:purine ribonucleoside salvage"/>
    <property type="evidence" value="ECO:0007669"/>
    <property type="project" value="TreeGrafter"/>
</dbReference>
<feature type="domain" description="Alpha-D-phosphohexomutase alpha/beta/alpha" evidence="6">
    <location>
        <begin position="151"/>
        <end position="275"/>
    </location>
</feature>
<keyword evidence="2" id="KW-0479">Metal-binding</keyword>
<evidence type="ECO:0000256" key="1">
    <source>
        <dbReference type="ARBA" id="ARBA00010231"/>
    </source>
</evidence>
<dbReference type="PANTHER" id="PTHR45745">
    <property type="entry name" value="PHOSPHOMANNOMUTASE 45A"/>
    <property type="match status" value="1"/>
</dbReference>
<evidence type="ECO:0000259" key="5">
    <source>
        <dbReference type="Pfam" id="PF02878"/>
    </source>
</evidence>
<dbReference type="InterPro" id="IPR005846">
    <property type="entry name" value="A-D-PHexomutase_a/b/a-III"/>
</dbReference>
<dbReference type="PANTHER" id="PTHR45745:SF1">
    <property type="entry name" value="PHOSPHOGLUCOMUTASE 2B-RELATED"/>
    <property type="match status" value="1"/>
</dbReference>
<dbReference type="GO" id="GO:0046872">
    <property type="term" value="F:metal ion binding"/>
    <property type="evidence" value="ECO:0007669"/>
    <property type="project" value="UniProtKB-KW"/>
</dbReference>
<name>A0A9P0B2H6_BRAAE</name>
<feature type="domain" description="Alpha-D-phosphohexomutase alpha/beta/alpha" evidence="5">
    <location>
        <begin position="47"/>
        <end position="107"/>
    </location>
</feature>
<dbReference type="GO" id="GO:0005634">
    <property type="term" value="C:nucleus"/>
    <property type="evidence" value="ECO:0007669"/>
    <property type="project" value="TreeGrafter"/>
</dbReference>
<gene>
    <name evidence="7" type="ORF">MELIAE_LOCUS6540</name>
</gene>
<dbReference type="GO" id="GO:0005975">
    <property type="term" value="P:carbohydrate metabolic process"/>
    <property type="evidence" value="ECO:0007669"/>
    <property type="project" value="InterPro"/>
</dbReference>
<evidence type="ECO:0000256" key="3">
    <source>
        <dbReference type="ARBA" id="ARBA00022842"/>
    </source>
</evidence>
<dbReference type="InterPro" id="IPR016055">
    <property type="entry name" value="A-D-PHexomutase_a/b/a-I/II/III"/>
</dbReference>
<dbReference type="FunFam" id="3.40.120.10:FF:000017">
    <property type="entry name" value="glucose 1,6-bisphosphate synthase"/>
    <property type="match status" value="1"/>
</dbReference>
<keyword evidence="8" id="KW-1185">Reference proteome</keyword>
<dbReference type="OrthoDB" id="8300170at2759"/>
<accession>A0A9P0B2H6</accession>
<evidence type="ECO:0000256" key="2">
    <source>
        <dbReference type="ARBA" id="ARBA00022723"/>
    </source>
</evidence>
<reference evidence="7" key="1">
    <citation type="submission" date="2021-12" db="EMBL/GenBank/DDBJ databases">
        <authorList>
            <person name="King R."/>
        </authorList>
    </citation>
    <scope>NUCLEOTIDE SEQUENCE</scope>
</reference>
<dbReference type="Proteomes" id="UP001154078">
    <property type="component" value="Chromosome 4"/>
</dbReference>
<evidence type="ECO:0000256" key="4">
    <source>
        <dbReference type="ARBA" id="ARBA00023235"/>
    </source>
</evidence>
<evidence type="ECO:0000313" key="8">
    <source>
        <dbReference type="Proteomes" id="UP001154078"/>
    </source>
</evidence>
<dbReference type="EMBL" id="OV121135">
    <property type="protein sequence ID" value="CAH0555104.1"/>
    <property type="molecule type" value="Genomic_DNA"/>
</dbReference>
<dbReference type="SUPFAM" id="SSF55957">
    <property type="entry name" value="Phosphoglucomutase, C-terminal domain"/>
    <property type="match status" value="1"/>
</dbReference>
<dbReference type="GO" id="GO:0008973">
    <property type="term" value="F:phosphopentomutase activity"/>
    <property type="evidence" value="ECO:0007669"/>
    <property type="project" value="TreeGrafter"/>
</dbReference>
<dbReference type="Gene3D" id="3.40.120.10">
    <property type="entry name" value="Alpha-D-Glucose-1,6-Bisphosphate, subunit A, domain 3"/>
    <property type="match status" value="2"/>
</dbReference>
<evidence type="ECO:0008006" key="9">
    <source>
        <dbReference type="Google" id="ProtNLM"/>
    </source>
</evidence>
<dbReference type="InterPro" id="IPR036900">
    <property type="entry name" value="A-D-PHexomutase_C_sf"/>
</dbReference>
<keyword evidence="4" id="KW-0413">Isomerase</keyword>
<protein>
    <recommendedName>
        <fullName evidence="9">Phosphoglucomutase-2</fullName>
    </recommendedName>
</protein>
<dbReference type="Pfam" id="PF02878">
    <property type="entry name" value="PGM_PMM_I"/>
    <property type="match status" value="1"/>
</dbReference>
<dbReference type="Pfam" id="PF02880">
    <property type="entry name" value="PGM_PMM_III"/>
    <property type="match status" value="1"/>
</dbReference>